<protein>
    <recommendedName>
        <fullName evidence="3">DUF4283 domain-containing protein</fullName>
    </recommendedName>
</protein>
<organism evidence="1 2">
    <name type="scientific">Acer negundo</name>
    <name type="common">Box elder</name>
    <dbReference type="NCBI Taxonomy" id="4023"/>
    <lineage>
        <taxon>Eukaryota</taxon>
        <taxon>Viridiplantae</taxon>
        <taxon>Streptophyta</taxon>
        <taxon>Embryophyta</taxon>
        <taxon>Tracheophyta</taxon>
        <taxon>Spermatophyta</taxon>
        <taxon>Magnoliopsida</taxon>
        <taxon>eudicotyledons</taxon>
        <taxon>Gunneridae</taxon>
        <taxon>Pentapetalae</taxon>
        <taxon>rosids</taxon>
        <taxon>malvids</taxon>
        <taxon>Sapindales</taxon>
        <taxon>Sapindaceae</taxon>
        <taxon>Hippocastanoideae</taxon>
        <taxon>Acereae</taxon>
        <taxon>Acer</taxon>
    </lineage>
</organism>
<proteinExistence type="predicted"/>
<keyword evidence="2" id="KW-1185">Reference proteome</keyword>
<evidence type="ECO:0000313" key="1">
    <source>
        <dbReference type="EMBL" id="KAI9177632.1"/>
    </source>
</evidence>
<name>A0AAD5IV73_ACENE</name>
<gene>
    <name evidence="1" type="ORF">LWI28_017547</name>
</gene>
<dbReference type="AlphaFoldDB" id="A0AAD5IV73"/>
<evidence type="ECO:0000313" key="2">
    <source>
        <dbReference type="Proteomes" id="UP001064489"/>
    </source>
</evidence>
<reference evidence="1" key="1">
    <citation type="journal article" date="2022" name="Plant J.">
        <title>Strategies of tolerance reflected in two North American maple genomes.</title>
        <authorList>
            <person name="McEvoy S.L."/>
            <person name="Sezen U.U."/>
            <person name="Trouern-Trend A."/>
            <person name="McMahon S.M."/>
            <person name="Schaberg P.G."/>
            <person name="Yang J."/>
            <person name="Wegrzyn J.L."/>
            <person name="Swenson N.G."/>
        </authorList>
    </citation>
    <scope>NUCLEOTIDE SEQUENCE</scope>
    <source>
        <strain evidence="1">91603</strain>
    </source>
</reference>
<accession>A0AAD5IV73</accession>
<reference evidence="1" key="2">
    <citation type="submission" date="2023-02" db="EMBL/GenBank/DDBJ databases">
        <authorList>
            <person name="Swenson N.G."/>
            <person name="Wegrzyn J.L."/>
            <person name="Mcevoy S.L."/>
        </authorList>
    </citation>
    <scope>NUCLEOTIDE SEQUENCE</scope>
    <source>
        <strain evidence="1">91603</strain>
        <tissue evidence="1">Leaf</tissue>
    </source>
</reference>
<comment type="caution">
    <text evidence="1">The sequence shown here is derived from an EMBL/GenBank/DDBJ whole genome shotgun (WGS) entry which is preliminary data.</text>
</comment>
<dbReference type="EMBL" id="JAJSOW010000102">
    <property type="protein sequence ID" value="KAI9177632.1"/>
    <property type="molecule type" value="Genomic_DNA"/>
</dbReference>
<dbReference type="Proteomes" id="UP001064489">
    <property type="component" value="Chromosome 5"/>
</dbReference>
<sequence>MCVPCTVQLYNDPIPMKSDDHCSVGLTAVRTVVQHLDNGFGFDSARPAEGFKHQAETDRTEKGFSVARKEQAYNGTKTFVEILRENRGMKREQVSKESKQGETERVRIKESTMSWSSHQREELWLRRCAVSVLKSFSNVECVSDRLKSRGFNFTSRFVGTKSVLWCFNLELENEGFINNIFLWEDRFVLMRNWSDIPSSHLRMAWILCTEIPLCHWSFDFFFKLGWVIGEPLLVDEATAFRKRLDRGRILVLVNQEKSVSAKVKVEVGK</sequence>
<evidence type="ECO:0008006" key="3">
    <source>
        <dbReference type="Google" id="ProtNLM"/>
    </source>
</evidence>